<dbReference type="SUPFAM" id="SSF49854">
    <property type="entry name" value="Spermadhesin, CUB domain"/>
    <property type="match status" value="1"/>
</dbReference>
<dbReference type="Proteomes" id="UP000271974">
    <property type="component" value="Unassembled WGS sequence"/>
</dbReference>
<dbReference type="Pfam" id="PF00431">
    <property type="entry name" value="CUB"/>
    <property type="match status" value="1"/>
</dbReference>
<evidence type="ECO:0000313" key="5">
    <source>
        <dbReference type="Proteomes" id="UP000271974"/>
    </source>
</evidence>
<dbReference type="OrthoDB" id="6514358at2759"/>
<accession>A0A433U9B5</accession>
<evidence type="ECO:0000256" key="1">
    <source>
        <dbReference type="ARBA" id="ARBA00023157"/>
    </source>
</evidence>
<protein>
    <recommendedName>
        <fullName evidence="3">CUB domain-containing protein</fullName>
    </recommendedName>
</protein>
<dbReference type="AlphaFoldDB" id="A0A433U9B5"/>
<dbReference type="PANTHER" id="PTHR46908:SF8">
    <property type="entry name" value="C-TYPE LECTIN DOMAIN-CONTAINING PROTEIN"/>
    <property type="match status" value="1"/>
</dbReference>
<feature type="domain" description="CUB" evidence="3">
    <location>
        <begin position="143"/>
        <end position="178"/>
    </location>
</feature>
<dbReference type="Gene3D" id="2.60.120.290">
    <property type="entry name" value="Spermadhesin, CUB domain"/>
    <property type="match status" value="1"/>
</dbReference>
<evidence type="ECO:0000313" key="4">
    <source>
        <dbReference type="EMBL" id="RUS90407.1"/>
    </source>
</evidence>
<keyword evidence="1" id="KW-1015">Disulfide bond</keyword>
<name>A0A433U9B5_ELYCH</name>
<dbReference type="InterPro" id="IPR052129">
    <property type="entry name" value="Spermadhesin-Link_domain"/>
</dbReference>
<comment type="caution">
    <text evidence="2">Lacks conserved residue(s) required for the propagation of feature annotation.</text>
</comment>
<evidence type="ECO:0000259" key="3">
    <source>
        <dbReference type="PROSITE" id="PS01180"/>
    </source>
</evidence>
<reference evidence="4 5" key="1">
    <citation type="submission" date="2019-01" db="EMBL/GenBank/DDBJ databases">
        <title>A draft genome assembly of the solar-powered sea slug Elysia chlorotica.</title>
        <authorList>
            <person name="Cai H."/>
            <person name="Li Q."/>
            <person name="Fang X."/>
            <person name="Li J."/>
            <person name="Curtis N.E."/>
            <person name="Altenburger A."/>
            <person name="Shibata T."/>
            <person name="Feng M."/>
            <person name="Maeda T."/>
            <person name="Schwartz J.A."/>
            <person name="Shigenobu S."/>
            <person name="Lundholm N."/>
            <person name="Nishiyama T."/>
            <person name="Yang H."/>
            <person name="Hasebe M."/>
            <person name="Li S."/>
            <person name="Pierce S.K."/>
            <person name="Wang J."/>
        </authorList>
    </citation>
    <scope>NUCLEOTIDE SEQUENCE [LARGE SCALE GENOMIC DNA]</scope>
    <source>
        <strain evidence="4">EC2010</strain>
        <tissue evidence="4">Whole organism of an adult</tissue>
    </source>
</reference>
<dbReference type="InterPro" id="IPR000859">
    <property type="entry name" value="CUB_dom"/>
</dbReference>
<evidence type="ECO:0000256" key="2">
    <source>
        <dbReference type="PROSITE-ProRule" id="PRU00059"/>
    </source>
</evidence>
<dbReference type="PANTHER" id="PTHR46908">
    <property type="entry name" value="CUBILIN-LIKE PROTEIN"/>
    <property type="match status" value="1"/>
</dbReference>
<proteinExistence type="predicted"/>
<gene>
    <name evidence="4" type="ORF">EGW08_001812</name>
</gene>
<keyword evidence="5" id="KW-1185">Reference proteome</keyword>
<dbReference type="PROSITE" id="PS01180">
    <property type="entry name" value="CUB"/>
    <property type="match status" value="1"/>
</dbReference>
<organism evidence="4 5">
    <name type="scientific">Elysia chlorotica</name>
    <name type="common">Eastern emerald elysia</name>
    <name type="synonym">Sea slug</name>
    <dbReference type="NCBI Taxonomy" id="188477"/>
    <lineage>
        <taxon>Eukaryota</taxon>
        <taxon>Metazoa</taxon>
        <taxon>Spiralia</taxon>
        <taxon>Lophotrochozoa</taxon>
        <taxon>Mollusca</taxon>
        <taxon>Gastropoda</taxon>
        <taxon>Heterobranchia</taxon>
        <taxon>Euthyneura</taxon>
        <taxon>Panpulmonata</taxon>
        <taxon>Sacoglossa</taxon>
        <taxon>Placobranchoidea</taxon>
        <taxon>Plakobranchidae</taxon>
        <taxon>Elysia</taxon>
    </lineage>
</organism>
<comment type="caution">
    <text evidence="4">The sequence shown here is derived from an EMBL/GenBank/DDBJ whole genome shotgun (WGS) entry which is preliminary data.</text>
</comment>
<dbReference type="STRING" id="188477.A0A433U9B5"/>
<sequence>MLVVVSNLAAGELFNASFTSVPAGCDTLTSATSGSRTFSASSSVLINQTCSWTVAPVQTTGTAVISLSSVNLRADESLTVSSGVDGSGQVLAQFTGPHYLQGAPLPQVYVPATQRFRVSYTRLAAGSPFTGAVVQYSTLPEVCGGRLSQPKGSLQTPNYPNQYPINAKCEWTFSSRCD</sequence>
<dbReference type="InterPro" id="IPR035914">
    <property type="entry name" value="Sperma_CUB_dom_sf"/>
</dbReference>
<dbReference type="EMBL" id="RQTK01000033">
    <property type="protein sequence ID" value="RUS90407.1"/>
    <property type="molecule type" value="Genomic_DNA"/>
</dbReference>